<accession>A0A8S9N6Y2</accession>
<evidence type="ECO:0008006" key="3">
    <source>
        <dbReference type="Google" id="ProtNLM"/>
    </source>
</evidence>
<sequence length="202" mass="23025">MDSFTKRVHRIPLDKPFEEVYFTHRLWMFCRETKKTEQDIHRIFDQIREKMKQRITQKKKSDPGKFAVSFLVKGIEIPCAMCDTGSSFSILPKVMADHLGLKIEPSQDSLTFVDHSTRNSGGIIIDLEVQIGNTLVSVDFHVLENKQNKNHSLLLGRAFMANVGAVCNMQTNQLCVTLINHDVHYDPVRAVRPQTSNIGVNT</sequence>
<dbReference type="Pfam" id="PF13975">
    <property type="entry name" value="gag-asp_proteas"/>
    <property type="match status" value="1"/>
</dbReference>
<dbReference type="EMBL" id="QGKX02002183">
    <property type="protein sequence ID" value="KAF3489508.1"/>
    <property type="molecule type" value="Genomic_DNA"/>
</dbReference>
<proteinExistence type="predicted"/>
<dbReference type="PANTHER" id="PTHR33067">
    <property type="entry name" value="RNA-DIRECTED DNA POLYMERASE-RELATED"/>
    <property type="match status" value="1"/>
</dbReference>
<organism evidence="1 2">
    <name type="scientific">Brassica cretica</name>
    <name type="common">Mustard</name>
    <dbReference type="NCBI Taxonomy" id="69181"/>
    <lineage>
        <taxon>Eukaryota</taxon>
        <taxon>Viridiplantae</taxon>
        <taxon>Streptophyta</taxon>
        <taxon>Embryophyta</taxon>
        <taxon>Tracheophyta</taxon>
        <taxon>Spermatophyta</taxon>
        <taxon>Magnoliopsida</taxon>
        <taxon>eudicotyledons</taxon>
        <taxon>Gunneridae</taxon>
        <taxon>Pentapetalae</taxon>
        <taxon>rosids</taxon>
        <taxon>malvids</taxon>
        <taxon>Brassicales</taxon>
        <taxon>Brassicaceae</taxon>
        <taxon>Brassiceae</taxon>
        <taxon>Brassica</taxon>
    </lineage>
</organism>
<dbReference type="InterPro" id="IPR021109">
    <property type="entry name" value="Peptidase_aspartic_dom_sf"/>
</dbReference>
<dbReference type="CDD" id="cd00303">
    <property type="entry name" value="retropepsin_like"/>
    <property type="match status" value="1"/>
</dbReference>
<dbReference type="SUPFAM" id="SSF50630">
    <property type="entry name" value="Acid proteases"/>
    <property type="match status" value="1"/>
</dbReference>
<evidence type="ECO:0000313" key="2">
    <source>
        <dbReference type="Proteomes" id="UP000712600"/>
    </source>
</evidence>
<dbReference type="Gene3D" id="2.40.70.10">
    <property type="entry name" value="Acid Proteases"/>
    <property type="match status" value="1"/>
</dbReference>
<comment type="caution">
    <text evidence="1">The sequence shown here is derived from an EMBL/GenBank/DDBJ whole genome shotgun (WGS) entry which is preliminary data.</text>
</comment>
<gene>
    <name evidence="1" type="ORF">F2Q69_00054330</name>
</gene>
<dbReference type="PANTHER" id="PTHR33067:SF31">
    <property type="entry name" value="RNA-DIRECTED DNA POLYMERASE"/>
    <property type="match status" value="1"/>
</dbReference>
<reference evidence="1" key="1">
    <citation type="submission" date="2019-12" db="EMBL/GenBank/DDBJ databases">
        <title>Genome sequencing and annotation of Brassica cretica.</title>
        <authorList>
            <person name="Studholme D.J."/>
            <person name="Sarris P."/>
        </authorList>
    </citation>
    <scope>NUCLEOTIDE SEQUENCE</scope>
    <source>
        <strain evidence="1">PFS-109/04</strain>
        <tissue evidence="1">Leaf</tissue>
    </source>
</reference>
<evidence type="ECO:0000313" key="1">
    <source>
        <dbReference type="EMBL" id="KAF3489508.1"/>
    </source>
</evidence>
<name>A0A8S9N6Y2_BRACR</name>
<dbReference type="Proteomes" id="UP000712600">
    <property type="component" value="Unassembled WGS sequence"/>
</dbReference>
<protein>
    <recommendedName>
        <fullName evidence="3">Aspartic peptidase DDI1-type domain-containing protein</fullName>
    </recommendedName>
</protein>
<dbReference type="AlphaFoldDB" id="A0A8S9N6Y2"/>